<dbReference type="PROSITE" id="PS50879">
    <property type="entry name" value="RNASE_H_1"/>
    <property type="match status" value="1"/>
</dbReference>
<keyword evidence="3" id="KW-1185">Reference proteome</keyword>
<proteinExistence type="predicted"/>
<dbReference type="Gene3D" id="3.30.420.10">
    <property type="entry name" value="Ribonuclease H-like superfamily/Ribonuclease H"/>
    <property type="match status" value="1"/>
</dbReference>
<dbReference type="Proteomes" id="UP000006294">
    <property type="component" value="Chromosome"/>
</dbReference>
<dbReference type="InterPro" id="IPR036397">
    <property type="entry name" value="RNaseH_sf"/>
</dbReference>
<dbReference type="PANTHER" id="PTHR47723:SF19">
    <property type="entry name" value="POLYNUCLEOTIDYL TRANSFERASE, RIBONUCLEASE H-LIKE SUPERFAMILY PROTEIN"/>
    <property type="match status" value="1"/>
</dbReference>
<organism evidence="2 3">
    <name type="scientific">Amphibacillus xylanus (strain ATCC 51415 / DSM 6626 / JCM 7361 / LMG 17667 / NBRC 15112 / Ep01)</name>
    <dbReference type="NCBI Taxonomy" id="698758"/>
    <lineage>
        <taxon>Bacteria</taxon>
        <taxon>Bacillati</taxon>
        <taxon>Bacillota</taxon>
        <taxon>Bacilli</taxon>
        <taxon>Bacillales</taxon>
        <taxon>Bacillaceae</taxon>
        <taxon>Amphibacillus</taxon>
    </lineage>
</organism>
<dbReference type="SUPFAM" id="SSF53098">
    <property type="entry name" value="Ribonuclease H-like"/>
    <property type="match status" value="1"/>
</dbReference>
<dbReference type="KEGG" id="axl:AXY_12790"/>
<protein>
    <submittedName>
        <fullName evidence="2">Putative ribonuclease</fullName>
    </submittedName>
</protein>
<dbReference type="AlphaFoldDB" id="K0J456"/>
<dbReference type="GO" id="GO:0004523">
    <property type="term" value="F:RNA-DNA hybrid ribonuclease activity"/>
    <property type="evidence" value="ECO:0007669"/>
    <property type="project" value="InterPro"/>
</dbReference>
<name>K0J456_AMPXN</name>
<dbReference type="PANTHER" id="PTHR47723">
    <property type="entry name" value="OS05G0353850 PROTEIN"/>
    <property type="match status" value="1"/>
</dbReference>
<dbReference type="STRING" id="698758.AXY_12790"/>
<dbReference type="eggNOG" id="COG0328">
    <property type="taxonomic scope" value="Bacteria"/>
</dbReference>
<dbReference type="OrthoDB" id="7845843at2"/>
<dbReference type="InterPro" id="IPR012337">
    <property type="entry name" value="RNaseH-like_sf"/>
</dbReference>
<evidence type="ECO:0000313" key="2">
    <source>
        <dbReference type="EMBL" id="BAM47411.1"/>
    </source>
</evidence>
<gene>
    <name evidence="2" type="ordered locus">AXY_12790</name>
</gene>
<reference evidence="2 3" key="1">
    <citation type="submission" date="2011-01" db="EMBL/GenBank/DDBJ databases">
        <title>Whole genome sequence of Amphibacillus xylinus NBRC 15112.</title>
        <authorList>
            <person name="Nakazawa H."/>
            <person name="Katano Y."/>
            <person name="Nakamura S."/>
            <person name="Sasagawa M."/>
            <person name="Fukada J."/>
            <person name="Arai T."/>
            <person name="Sasakura N."/>
            <person name="Mochizuki D."/>
            <person name="Hosoyama A."/>
            <person name="Harada K."/>
            <person name="Horikawa H."/>
            <person name="Kato Y."/>
            <person name="Harada T."/>
            <person name="Sasaki K."/>
            <person name="Sekiguchi M."/>
            <person name="Hodoyama M."/>
            <person name="Nishiko R."/>
            <person name="Narita H."/>
            <person name="Hanamaki A."/>
            <person name="Hata C."/>
            <person name="Konno Y."/>
            <person name="Niimura Y."/>
            <person name="Yamazaki S."/>
            <person name="Fujita N."/>
        </authorList>
    </citation>
    <scope>NUCLEOTIDE SEQUENCE [LARGE SCALE GENOMIC DNA]</scope>
    <source>
        <strain evidence="3">ATCC 51415 / DSM 6626 / JCM 7361 / LMG 17667 / NBRC 15112 / Ep01</strain>
    </source>
</reference>
<dbReference type="InterPro" id="IPR002156">
    <property type="entry name" value="RNaseH_domain"/>
</dbReference>
<dbReference type="RefSeq" id="WP_015010015.1">
    <property type="nucleotide sequence ID" value="NC_018704.1"/>
</dbReference>
<dbReference type="CDD" id="cd09279">
    <property type="entry name" value="RNase_HI_like"/>
    <property type="match status" value="1"/>
</dbReference>
<dbReference type="Pfam" id="PF13456">
    <property type="entry name" value="RVT_3"/>
    <property type="match status" value="1"/>
</dbReference>
<sequence>MLEIYIDGASKGYPGPSGISFIIKSGKVRVEGQKYIGESSNHVAEFQALLFVLDYCQQEFLSEILSIRSDSKLLVDLIDKGKYKKEPFATLVEQAIAKMAHFPYCFIKWIPESQNKHADRLAKQAIHLKAESIRKYPSA</sequence>
<dbReference type="EMBL" id="AP012050">
    <property type="protein sequence ID" value="BAM47411.1"/>
    <property type="molecule type" value="Genomic_DNA"/>
</dbReference>
<evidence type="ECO:0000313" key="3">
    <source>
        <dbReference type="Proteomes" id="UP000006294"/>
    </source>
</evidence>
<accession>K0J456</accession>
<dbReference type="InterPro" id="IPR053151">
    <property type="entry name" value="RNase_H-like"/>
</dbReference>
<feature type="domain" description="RNase H type-1" evidence="1">
    <location>
        <begin position="1"/>
        <end position="127"/>
    </location>
</feature>
<dbReference type="HOGENOM" id="CLU_095977_2_1_9"/>
<evidence type="ECO:0000259" key="1">
    <source>
        <dbReference type="PROSITE" id="PS50879"/>
    </source>
</evidence>
<dbReference type="GO" id="GO:0003676">
    <property type="term" value="F:nucleic acid binding"/>
    <property type="evidence" value="ECO:0007669"/>
    <property type="project" value="InterPro"/>
</dbReference>